<keyword evidence="2" id="KW-1185">Reference proteome</keyword>
<name>A0A9E7JBY8_9LILI</name>
<evidence type="ECO:0000313" key="2">
    <source>
        <dbReference type="Proteomes" id="UP001055439"/>
    </source>
</evidence>
<dbReference type="Proteomes" id="UP001055439">
    <property type="component" value="Chromosome 1"/>
</dbReference>
<reference evidence="1" key="1">
    <citation type="submission" date="2022-05" db="EMBL/GenBank/DDBJ databases">
        <title>The Musa troglodytarum L. genome provides insights into the mechanism of non-climacteric behaviour and enrichment of carotenoids.</title>
        <authorList>
            <person name="Wang J."/>
        </authorList>
    </citation>
    <scope>NUCLEOTIDE SEQUENCE</scope>
    <source>
        <tissue evidence="1">Leaf</tissue>
    </source>
</reference>
<accession>A0A9E7JBY8</accession>
<protein>
    <submittedName>
        <fullName evidence="1">Uncharacterized protein</fullName>
    </submittedName>
</protein>
<evidence type="ECO:0000313" key="1">
    <source>
        <dbReference type="EMBL" id="URD74852.1"/>
    </source>
</evidence>
<dbReference type="AlphaFoldDB" id="A0A9E7JBY8"/>
<organism evidence="1 2">
    <name type="scientific">Musa troglodytarum</name>
    <name type="common">fe'i banana</name>
    <dbReference type="NCBI Taxonomy" id="320322"/>
    <lineage>
        <taxon>Eukaryota</taxon>
        <taxon>Viridiplantae</taxon>
        <taxon>Streptophyta</taxon>
        <taxon>Embryophyta</taxon>
        <taxon>Tracheophyta</taxon>
        <taxon>Spermatophyta</taxon>
        <taxon>Magnoliopsida</taxon>
        <taxon>Liliopsida</taxon>
        <taxon>Zingiberales</taxon>
        <taxon>Musaceae</taxon>
        <taxon>Musa</taxon>
    </lineage>
</organism>
<gene>
    <name evidence="1" type="ORF">MUK42_35248</name>
</gene>
<dbReference type="EMBL" id="CP097502">
    <property type="protein sequence ID" value="URD74852.1"/>
    <property type="molecule type" value="Genomic_DNA"/>
</dbReference>
<proteinExistence type="predicted"/>
<sequence>MKNESEEEKNASLTYTDLPFVIRKEKYHHATNYPPILWIMLRAWPVYMARASSILTSSDSAACNTFCLQSATIPSSQAPSSSSSSSLSHCNFAATSSDVPVSICCSSPFSRLAASFRCCSHAL</sequence>